<evidence type="ECO:0000256" key="6">
    <source>
        <dbReference type="ARBA" id="ARBA00022737"/>
    </source>
</evidence>
<keyword evidence="7 8" id="KW-0802">TPR repeat</keyword>
<name>A0A8J3E3Z2_9PROT</name>
<protein>
    <recommendedName>
        <fullName evidence="3">protein O-GlcNAc transferase</fullName>
        <ecNumber evidence="3">2.4.1.255</ecNumber>
    </recommendedName>
</protein>
<dbReference type="PANTHER" id="PTHR44835">
    <property type="entry name" value="UDP-N-ACETYLGLUCOSAMINE--PEPTIDE N-ACETYLGLUCOSAMINYLTRANSFERASE SPINDLY-RELATED"/>
    <property type="match status" value="1"/>
</dbReference>
<dbReference type="InterPro" id="IPR019734">
    <property type="entry name" value="TPR_rpt"/>
</dbReference>
<dbReference type="EC" id="2.4.1.255" evidence="3"/>
<evidence type="ECO:0000256" key="7">
    <source>
        <dbReference type="ARBA" id="ARBA00022803"/>
    </source>
</evidence>
<keyword evidence="11" id="KW-1185">Reference proteome</keyword>
<dbReference type="Pfam" id="PF13414">
    <property type="entry name" value="TPR_11"/>
    <property type="match status" value="1"/>
</dbReference>
<sequence>MADRESLLETAIVRHGAGRLDEAEAIYRQLLAARPNDADALHLMGVLLHQRGRSDEGRGLIEAAIGRDTANPVYHNNLASVLLSLGALAEAEASARRALALLADYPDALVNLGTALVRLGRLDEAGDHYRAALRLRPDDAEGWLLFGNLLARQGRTGQAVEVYRQALSLRPRHGGTLIQLATALKAEGDGAGAIACYRAALELDPASAPALNNLGNLLQATGALDEAEALYRRLLALDPGHPGALGNLGGVLQARARFDEAIACYRLALQVTPDDAAAHHNLATALKRIHRLGDAVEEYRRALALAPDYAEASSGLGAALQAQGHVAEAVPHYERALALQPTFHEPLNHLMFALNALPNITSADLLAAARRWAAAWPTPAVEGRHANPPDPDRPLRVGYVSPDLRHHPVGYFLTAVLGHHDPAAVEVHCYSNSRIDDDITQRIRAAAKGWRDIAGLDDAAAAALVRADGIDILVDLSGHMADHRLPLFQRRPAPVQATWLGFFCSTGLDAIDHIIGDPTIIPVEDEPCYSERVWRLPGCYLCFDGSTIDLPVAPLPAGETGPITFGCLNRRDKMSAPAIEAWAEILRRVPQSRLLLKTASFSDAATRADIIAAFARRDITGDRLVIEGATSRQRHLEAYQQVDLALDPFPYTGATTTAETLWMGVPLVTLRGRTFVGRVSASMLQAIGRPELIADTVEDYVERAVALAEDRPRLAALRRELRAATAAGLGDGLGFARALEALYRAQWRTWCAVSA</sequence>
<dbReference type="PROSITE" id="PS50293">
    <property type="entry name" value="TPR_REGION"/>
    <property type="match status" value="1"/>
</dbReference>
<feature type="repeat" description="TPR" evidence="8">
    <location>
        <begin position="242"/>
        <end position="275"/>
    </location>
</feature>
<dbReference type="Gene3D" id="3.40.50.11380">
    <property type="match status" value="1"/>
</dbReference>
<evidence type="ECO:0000256" key="2">
    <source>
        <dbReference type="ARBA" id="ARBA00005386"/>
    </source>
</evidence>
<organism evidence="10 11">
    <name type="scientific">Aliidongia dinghuensis</name>
    <dbReference type="NCBI Taxonomy" id="1867774"/>
    <lineage>
        <taxon>Bacteria</taxon>
        <taxon>Pseudomonadati</taxon>
        <taxon>Pseudomonadota</taxon>
        <taxon>Alphaproteobacteria</taxon>
        <taxon>Rhodospirillales</taxon>
        <taxon>Dongiaceae</taxon>
        <taxon>Aliidongia</taxon>
    </lineage>
</organism>
<dbReference type="InterPro" id="IPR051939">
    <property type="entry name" value="Glycosyltr_41/O-GlcNAc_trsf"/>
</dbReference>
<dbReference type="Pfam" id="PF13844">
    <property type="entry name" value="Glyco_transf_41"/>
    <property type="match status" value="2"/>
</dbReference>
<dbReference type="PANTHER" id="PTHR44835:SF1">
    <property type="entry name" value="PROTEIN O-GLCNAC TRANSFERASE"/>
    <property type="match status" value="1"/>
</dbReference>
<feature type="domain" description="O-GlcNAc transferase C-terminal" evidence="9">
    <location>
        <begin position="392"/>
        <end position="542"/>
    </location>
</feature>
<dbReference type="AlphaFoldDB" id="A0A8J3E3Z2"/>
<dbReference type="InterPro" id="IPR029489">
    <property type="entry name" value="OGT/SEC/SPY_C"/>
</dbReference>
<keyword evidence="6" id="KW-0677">Repeat</keyword>
<evidence type="ECO:0000256" key="5">
    <source>
        <dbReference type="ARBA" id="ARBA00022679"/>
    </source>
</evidence>
<dbReference type="Proteomes" id="UP000646365">
    <property type="component" value="Unassembled WGS sequence"/>
</dbReference>
<keyword evidence="4" id="KW-0328">Glycosyltransferase</keyword>
<feature type="repeat" description="TPR" evidence="8">
    <location>
        <begin position="208"/>
        <end position="241"/>
    </location>
</feature>
<reference evidence="10" key="1">
    <citation type="journal article" date="2014" name="Int. J. Syst. Evol. Microbiol.">
        <title>Complete genome sequence of Corynebacterium casei LMG S-19264T (=DSM 44701T), isolated from a smear-ripened cheese.</title>
        <authorList>
            <consortium name="US DOE Joint Genome Institute (JGI-PGF)"/>
            <person name="Walter F."/>
            <person name="Albersmeier A."/>
            <person name="Kalinowski J."/>
            <person name="Ruckert C."/>
        </authorList>
    </citation>
    <scope>NUCLEOTIDE SEQUENCE</scope>
    <source>
        <strain evidence="10">CGMCC 1.15725</strain>
    </source>
</reference>
<feature type="domain" description="O-GlcNAc transferase C-terminal" evidence="9">
    <location>
        <begin position="563"/>
        <end position="723"/>
    </location>
</feature>
<comment type="pathway">
    <text evidence="1">Protein modification; protein glycosylation.</text>
</comment>
<keyword evidence="5" id="KW-0808">Transferase</keyword>
<dbReference type="Gene3D" id="3.40.50.2000">
    <property type="entry name" value="Glycogen Phosphorylase B"/>
    <property type="match status" value="1"/>
</dbReference>
<gene>
    <name evidence="10" type="ORF">GCM10011611_31160</name>
</gene>
<feature type="repeat" description="TPR" evidence="8">
    <location>
        <begin position="276"/>
        <end position="309"/>
    </location>
</feature>
<evidence type="ECO:0000256" key="1">
    <source>
        <dbReference type="ARBA" id="ARBA00004922"/>
    </source>
</evidence>
<dbReference type="EMBL" id="BMJQ01000007">
    <property type="protein sequence ID" value="GGF22856.1"/>
    <property type="molecule type" value="Genomic_DNA"/>
</dbReference>
<feature type="repeat" description="TPR" evidence="8">
    <location>
        <begin position="106"/>
        <end position="139"/>
    </location>
</feature>
<feature type="repeat" description="TPR" evidence="8">
    <location>
        <begin position="310"/>
        <end position="343"/>
    </location>
</feature>
<dbReference type="RefSeq" id="WP_189047323.1">
    <property type="nucleotide sequence ID" value="NZ_BMJQ01000007.1"/>
</dbReference>
<dbReference type="SUPFAM" id="SSF48452">
    <property type="entry name" value="TPR-like"/>
    <property type="match status" value="2"/>
</dbReference>
<evidence type="ECO:0000256" key="4">
    <source>
        <dbReference type="ARBA" id="ARBA00022676"/>
    </source>
</evidence>
<dbReference type="SMART" id="SM00028">
    <property type="entry name" value="TPR"/>
    <property type="match status" value="10"/>
</dbReference>
<comment type="similarity">
    <text evidence="2">Belongs to the glycosyltransferase 41 family. O-GlcNAc transferase subfamily.</text>
</comment>
<dbReference type="Pfam" id="PF13432">
    <property type="entry name" value="TPR_16"/>
    <property type="match status" value="1"/>
</dbReference>
<evidence type="ECO:0000259" key="9">
    <source>
        <dbReference type="Pfam" id="PF13844"/>
    </source>
</evidence>
<dbReference type="Pfam" id="PF14559">
    <property type="entry name" value="TPR_19"/>
    <property type="match status" value="2"/>
</dbReference>
<evidence type="ECO:0000256" key="8">
    <source>
        <dbReference type="PROSITE-ProRule" id="PRU00339"/>
    </source>
</evidence>
<feature type="repeat" description="TPR" evidence="8">
    <location>
        <begin position="140"/>
        <end position="173"/>
    </location>
</feature>
<proteinExistence type="inferred from homology"/>
<reference evidence="10" key="2">
    <citation type="submission" date="2020-09" db="EMBL/GenBank/DDBJ databases">
        <authorList>
            <person name="Sun Q."/>
            <person name="Zhou Y."/>
        </authorList>
    </citation>
    <scope>NUCLEOTIDE SEQUENCE</scope>
    <source>
        <strain evidence="10">CGMCC 1.15725</strain>
    </source>
</reference>
<comment type="caution">
    <text evidence="10">The sequence shown here is derived from an EMBL/GenBank/DDBJ whole genome shotgun (WGS) entry which is preliminary data.</text>
</comment>
<dbReference type="GO" id="GO:0097363">
    <property type="term" value="F:protein O-acetylglucosaminyltransferase activity"/>
    <property type="evidence" value="ECO:0007669"/>
    <property type="project" value="UniProtKB-EC"/>
</dbReference>
<evidence type="ECO:0000313" key="10">
    <source>
        <dbReference type="EMBL" id="GGF22856.1"/>
    </source>
</evidence>
<accession>A0A8J3E3Z2</accession>
<evidence type="ECO:0000256" key="3">
    <source>
        <dbReference type="ARBA" id="ARBA00011970"/>
    </source>
</evidence>
<dbReference type="Pfam" id="PF13181">
    <property type="entry name" value="TPR_8"/>
    <property type="match status" value="1"/>
</dbReference>
<dbReference type="SUPFAM" id="SSF53756">
    <property type="entry name" value="UDP-Glycosyltransferase/glycogen phosphorylase"/>
    <property type="match status" value="1"/>
</dbReference>
<dbReference type="PROSITE" id="PS50005">
    <property type="entry name" value="TPR"/>
    <property type="match status" value="6"/>
</dbReference>
<evidence type="ECO:0000313" key="11">
    <source>
        <dbReference type="Proteomes" id="UP000646365"/>
    </source>
</evidence>
<dbReference type="Gene3D" id="1.25.40.10">
    <property type="entry name" value="Tetratricopeptide repeat domain"/>
    <property type="match status" value="5"/>
</dbReference>
<dbReference type="InterPro" id="IPR011990">
    <property type="entry name" value="TPR-like_helical_dom_sf"/>
</dbReference>